<dbReference type="AlphaFoldDB" id="A0A2N8KQN2"/>
<evidence type="ECO:0000256" key="1">
    <source>
        <dbReference type="SAM" id="MobiDB-lite"/>
    </source>
</evidence>
<evidence type="ECO:0000256" key="2">
    <source>
        <dbReference type="SAM" id="SignalP"/>
    </source>
</evidence>
<feature type="compositionally biased region" description="Gly residues" evidence="1">
    <location>
        <begin position="100"/>
        <end position="109"/>
    </location>
</feature>
<feature type="signal peptide" evidence="2">
    <location>
        <begin position="1"/>
        <end position="26"/>
    </location>
</feature>
<gene>
    <name evidence="3" type="ORF">C1I89_05065</name>
</gene>
<keyword evidence="2" id="KW-0732">Signal</keyword>
<dbReference type="Proteomes" id="UP000235994">
    <property type="component" value="Unassembled WGS sequence"/>
</dbReference>
<reference evidence="3 4" key="1">
    <citation type="submission" date="2018-01" db="EMBL/GenBank/DDBJ databases">
        <title>The draft genome of an aniline degradation strain ANB-1.</title>
        <authorList>
            <person name="Zhang L."/>
            <person name="Jiang J."/>
        </authorList>
    </citation>
    <scope>NUCLEOTIDE SEQUENCE [LARGE SCALE GENOMIC DNA]</scope>
    <source>
        <strain evidence="3 4">ANB-1</strain>
    </source>
</reference>
<organism evidence="3 4">
    <name type="scientific">Achromobacter pulmonis</name>
    <dbReference type="NCBI Taxonomy" id="1389932"/>
    <lineage>
        <taxon>Bacteria</taxon>
        <taxon>Pseudomonadati</taxon>
        <taxon>Pseudomonadota</taxon>
        <taxon>Betaproteobacteria</taxon>
        <taxon>Burkholderiales</taxon>
        <taxon>Alcaligenaceae</taxon>
        <taxon>Achromobacter</taxon>
    </lineage>
</organism>
<protein>
    <recommendedName>
        <fullName evidence="5">Translation initiation factor IF-2</fullName>
    </recommendedName>
</protein>
<comment type="caution">
    <text evidence="3">The sequence shown here is derived from an EMBL/GenBank/DDBJ whole genome shotgun (WGS) entry which is preliminary data.</text>
</comment>
<evidence type="ECO:0000313" key="4">
    <source>
        <dbReference type="Proteomes" id="UP000235994"/>
    </source>
</evidence>
<keyword evidence="4" id="KW-1185">Reference proteome</keyword>
<feature type="region of interest" description="Disordered" evidence="1">
    <location>
        <begin position="24"/>
        <end position="117"/>
    </location>
</feature>
<dbReference type="EMBL" id="POQS01000001">
    <property type="protein sequence ID" value="PND35732.1"/>
    <property type="molecule type" value="Genomic_DNA"/>
</dbReference>
<accession>A0A2N8KQN2</accession>
<feature type="compositionally biased region" description="Polar residues" evidence="1">
    <location>
        <begin position="24"/>
        <end position="34"/>
    </location>
</feature>
<feature type="chain" id="PRO_5014673294" description="Translation initiation factor IF-2" evidence="2">
    <location>
        <begin position="27"/>
        <end position="117"/>
    </location>
</feature>
<dbReference type="RefSeq" id="WP_102771660.1">
    <property type="nucleotide sequence ID" value="NZ_POQS01000001.1"/>
</dbReference>
<sequence>MKPARAFLAIPLALAALYPSTTRLHAQPQNQSGARQEAGKQSAPVPKQAGPDGQGPDTAGPTPPKPPAPAAGPAEREPQQIRGQGTVKGSRANPAPDGKIPGGQAGSGGHKTNEFGR</sequence>
<name>A0A2N8KQN2_9BURK</name>
<proteinExistence type="predicted"/>
<evidence type="ECO:0008006" key="5">
    <source>
        <dbReference type="Google" id="ProtNLM"/>
    </source>
</evidence>
<feature type="compositionally biased region" description="Pro residues" evidence="1">
    <location>
        <begin position="61"/>
        <end position="70"/>
    </location>
</feature>
<evidence type="ECO:0000313" key="3">
    <source>
        <dbReference type="EMBL" id="PND35732.1"/>
    </source>
</evidence>